<evidence type="ECO:0000313" key="1">
    <source>
        <dbReference type="EMBL" id="ANC32202.1"/>
    </source>
</evidence>
<organism evidence="1 2">
    <name type="scientific">Isoptericola dokdonensis DS-3</name>
    <dbReference type="NCBI Taxonomy" id="1300344"/>
    <lineage>
        <taxon>Bacteria</taxon>
        <taxon>Bacillati</taxon>
        <taxon>Actinomycetota</taxon>
        <taxon>Actinomycetes</taxon>
        <taxon>Micrococcales</taxon>
        <taxon>Promicromonosporaceae</taxon>
        <taxon>Isoptericola</taxon>
    </lineage>
</organism>
<dbReference type="KEGG" id="ido:I598_2672"/>
<reference evidence="1 2" key="1">
    <citation type="submission" date="2016-01" db="EMBL/GenBank/DDBJ databases">
        <title>Complete genome sequence of a soil Actinobacterium, Isoptericola dokdonensis DS-3.</title>
        <authorList>
            <person name="Kwon S.-K."/>
            <person name="Kim J.F."/>
        </authorList>
    </citation>
    <scope>NUCLEOTIDE SEQUENCE [LARGE SCALE GENOMIC DNA]</scope>
    <source>
        <strain evidence="1 2">DS-3</strain>
    </source>
</reference>
<proteinExistence type="predicted"/>
<dbReference type="RefSeq" id="WP_157557241.1">
    <property type="nucleotide sequence ID" value="NZ_CP014209.1"/>
</dbReference>
<dbReference type="PATRIC" id="fig|1300344.3.peg.2686"/>
<keyword evidence="2" id="KW-1185">Reference proteome</keyword>
<evidence type="ECO:0000313" key="2">
    <source>
        <dbReference type="Proteomes" id="UP000076794"/>
    </source>
</evidence>
<protein>
    <submittedName>
        <fullName evidence="1">Uncharacterized protein</fullName>
    </submittedName>
</protein>
<sequence>MSQPLFGPALEAELAYHRELLDAAYARPSLWRRLRTRAAAARAAAPGGHRRTRPA</sequence>
<accession>A0A161HS38</accession>
<dbReference type="AlphaFoldDB" id="A0A161HS38"/>
<gene>
    <name evidence="1" type="ORF">I598_2672</name>
</gene>
<dbReference type="STRING" id="1300344.I598_2672"/>
<name>A0A161HS38_9MICO</name>
<dbReference type="EMBL" id="CP014209">
    <property type="protein sequence ID" value="ANC32202.1"/>
    <property type="molecule type" value="Genomic_DNA"/>
</dbReference>
<dbReference type="Proteomes" id="UP000076794">
    <property type="component" value="Chromosome"/>
</dbReference>